<dbReference type="SUPFAM" id="SSF51735">
    <property type="entry name" value="NAD(P)-binding Rossmann-fold domains"/>
    <property type="match status" value="1"/>
</dbReference>
<dbReference type="Gene3D" id="3.40.50.720">
    <property type="entry name" value="NAD(P)-binding Rossmann-like Domain"/>
    <property type="match status" value="2"/>
</dbReference>
<keyword evidence="2 4" id="KW-0560">Oxidoreductase</keyword>
<protein>
    <submittedName>
        <fullName evidence="7">Lactate dehydrogenase-like 2-hydroxyacid dehydrogenase</fullName>
    </submittedName>
</protein>
<dbReference type="GO" id="GO:0030267">
    <property type="term" value="F:glyoxylate reductase (NADPH) activity"/>
    <property type="evidence" value="ECO:0007669"/>
    <property type="project" value="TreeGrafter"/>
</dbReference>
<reference evidence="7 8" key="1">
    <citation type="submission" date="2019-02" db="EMBL/GenBank/DDBJ databases">
        <title>Genomic Encyclopedia of Type Strains, Phase IV (KMG-IV): sequencing the most valuable type-strain genomes for metagenomic binning, comparative biology and taxonomic classification.</title>
        <authorList>
            <person name="Goeker M."/>
        </authorList>
    </citation>
    <scope>NUCLEOTIDE SEQUENCE [LARGE SCALE GENOMIC DNA]</scope>
    <source>
        <strain evidence="7 8">K24</strain>
    </source>
</reference>
<evidence type="ECO:0000256" key="2">
    <source>
        <dbReference type="ARBA" id="ARBA00023002"/>
    </source>
</evidence>
<evidence type="ECO:0000259" key="6">
    <source>
        <dbReference type="Pfam" id="PF02826"/>
    </source>
</evidence>
<dbReference type="InterPro" id="IPR006140">
    <property type="entry name" value="D-isomer_DH_NAD-bd"/>
</dbReference>
<evidence type="ECO:0000259" key="5">
    <source>
        <dbReference type="Pfam" id="PF00389"/>
    </source>
</evidence>
<organism evidence="7 8">
    <name type="scientific">Pigmentiphaga kullae</name>
    <dbReference type="NCBI Taxonomy" id="151784"/>
    <lineage>
        <taxon>Bacteria</taxon>
        <taxon>Pseudomonadati</taxon>
        <taxon>Pseudomonadota</taxon>
        <taxon>Betaproteobacteria</taxon>
        <taxon>Burkholderiales</taxon>
        <taxon>Alcaligenaceae</taxon>
        <taxon>Pigmentiphaga</taxon>
    </lineage>
</organism>
<dbReference type="CDD" id="cd12156">
    <property type="entry name" value="HPPR"/>
    <property type="match status" value="1"/>
</dbReference>
<evidence type="ECO:0000313" key="8">
    <source>
        <dbReference type="Proteomes" id="UP000292445"/>
    </source>
</evidence>
<comment type="similarity">
    <text evidence="4">Belongs to the D-isomer specific 2-hydroxyacid dehydrogenase family.</text>
</comment>
<keyword evidence="8" id="KW-1185">Reference proteome</keyword>
<gene>
    <name evidence="7" type="ORF">EV675_0886</name>
</gene>
<feature type="domain" description="D-isomer specific 2-hydroxyacid dehydrogenase NAD-binding" evidence="6">
    <location>
        <begin position="101"/>
        <end position="275"/>
    </location>
</feature>
<evidence type="ECO:0000256" key="3">
    <source>
        <dbReference type="ARBA" id="ARBA00023027"/>
    </source>
</evidence>
<dbReference type="InterPro" id="IPR036291">
    <property type="entry name" value="NAD(P)-bd_dom_sf"/>
</dbReference>
<dbReference type="Pfam" id="PF02826">
    <property type="entry name" value="2-Hacid_dh_C"/>
    <property type="match status" value="1"/>
</dbReference>
<comment type="caution">
    <text evidence="7">The sequence shown here is derived from an EMBL/GenBank/DDBJ whole genome shotgun (WGS) entry which is preliminary data.</text>
</comment>
<dbReference type="SUPFAM" id="SSF52283">
    <property type="entry name" value="Formate/glycerate dehydrogenase catalytic domain-like"/>
    <property type="match status" value="1"/>
</dbReference>
<dbReference type="AlphaFoldDB" id="A0A4Q7NIN0"/>
<dbReference type="PANTHER" id="PTHR10996:SF178">
    <property type="entry name" value="2-HYDROXYACID DEHYDROGENASE YGL185C-RELATED"/>
    <property type="match status" value="1"/>
</dbReference>
<feature type="domain" description="D-isomer specific 2-hydroxyacid dehydrogenase catalytic" evidence="5">
    <location>
        <begin position="34"/>
        <end position="302"/>
    </location>
</feature>
<dbReference type="InterPro" id="IPR006139">
    <property type="entry name" value="D-isomer_2_OHA_DH_cat_dom"/>
</dbReference>
<evidence type="ECO:0000313" key="7">
    <source>
        <dbReference type="EMBL" id="RZS84865.1"/>
    </source>
</evidence>
<dbReference type="GO" id="GO:0005829">
    <property type="term" value="C:cytosol"/>
    <property type="evidence" value="ECO:0007669"/>
    <property type="project" value="TreeGrafter"/>
</dbReference>
<dbReference type="OrthoDB" id="9805416at2"/>
<dbReference type="Pfam" id="PF00389">
    <property type="entry name" value="2-Hacid_dh"/>
    <property type="match status" value="1"/>
</dbReference>
<name>A0A4Q7NIN0_9BURK</name>
<proteinExistence type="inferred from homology"/>
<dbReference type="PANTHER" id="PTHR10996">
    <property type="entry name" value="2-HYDROXYACID DEHYDROGENASE-RELATED"/>
    <property type="match status" value="1"/>
</dbReference>
<dbReference type="RefSeq" id="WP_087840356.1">
    <property type="nucleotide sequence ID" value="NZ_SGXC01000001.1"/>
</dbReference>
<dbReference type="EMBL" id="SGXC01000001">
    <property type="protein sequence ID" value="RZS84865.1"/>
    <property type="molecule type" value="Genomic_DNA"/>
</dbReference>
<dbReference type="FunFam" id="3.40.50.720:FF:000213">
    <property type="entry name" value="Putative 2-hydroxyacid dehydrogenase"/>
    <property type="match status" value="1"/>
</dbReference>
<sequence>MSKPVVLNIAKIPAVLQQSLESEFELRTLDSPGDASEISGLVSSAIRGVDLATLDRLPGLKVMSIFGVGLDKVDLAAARRRGIRVGYTPDVLNDCVADLAIGLMIAASRKIPQADGYVRSNRWAETGNVFDLGDRVSGKRMGIAGMGRIGRIIAKRLVGFDAEIRYFSRSEVRECSHERVSTLQELAAWCDYLFIAVSGSAETRHMVDAGVLAALGPQGYLINVARGSVVDEQALVAALENEIIRGAALDVYEVEPLKSSRLTELRNTVLLPHVSSATNETRTAMSNMVVENLKRFYAGERMLAEPA</sequence>
<dbReference type="GO" id="GO:0016618">
    <property type="term" value="F:hydroxypyruvate reductase [NAD(P)H] activity"/>
    <property type="evidence" value="ECO:0007669"/>
    <property type="project" value="TreeGrafter"/>
</dbReference>
<dbReference type="InterPro" id="IPR050223">
    <property type="entry name" value="D-isomer_2-hydroxyacid_DH"/>
</dbReference>
<accession>A0A4Q7NIN0</accession>
<keyword evidence="3" id="KW-0520">NAD</keyword>
<dbReference type="GO" id="GO:0051287">
    <property type="term" value="F:NAD binding"/>
    <property type="evidence" value="ECO:0007669"/>
    <property type="project" value="InterPro"/>
</dbReference>
<keyword evidence="1" id="KW-0521">NADP</keyword>
<dbReference type="Proteomes" id="UP000292445">
    <property type="component" value="Unassembled WGS sequence"/>
</dbReference>
<evidence type="ECO:0000256" key="1">
    <source>
        <dbReference type="ARBA" id="ARBA00022857"/>
    </source>
</evidence>
<evidence type="ECO:0000256" key="4">
    <source>
        <dbReference type="RuleBase" id="RU003719"/>
    </source>
</evidence>